<dbReference type="GO" id="GO:0004519">
    <property type="term" value="F:endonuclease activity"/>
    <property type="evidence" value="ECO:0007669"/>
    <property type="project" value="InterPro"/>
</dbReference>
<gene>
    <name evidence="2" type="ORF">LCGC14_0456570</name>
</gene>
<accession>A0A0F9SG76</accession>
<feature type="domain" description="HNH nuclease" evidence="1">
    <location>
        <begin position="141"/>
        <end position="183"/>
    </location>
</feature>
<comment type="caution">
    <text evidence="2">The sequence shown here is derived from an EMBL/GenBank/DDBJ whole genome shotgun (WGS) entry which is preliminary data.</text>
</comment>
<dbReference type="CDD" id="cd00093">
    <property type="entry name" value="HTH_XRE"/>
    <property type="match status" value="1"/>
</dbReference>
<evidence type="ECO:0000259" key="1">
    <source>
        <dbReference type="Pfam" id="PF13392"/>
    </source>
</evidence>
<dbReference type="Pfam" id="PF13392">
    <property type="entry name" value="HNH_3"/>
    <property type="match status" value="1"/>
</dbReference>
<dbReference type="Gene3D" id="3.90.75.10">
    <property type="entry name" value="Homing Intron 3 (I-ppo) Encoded Endonuclease, Chain A"/>
    <property type="match status" value="1"/>
</dbReference>
<dbReference type="SUPFAM" id="SSF54060">
    <property type="entry name" value="His-Me finger endonucleases"/>
    <property type="match status" value="1"/>
</dbReference>
<organism evidence="2">
    <name type="scientific">marine sediment metagenome</name>
    <dbReference type="NCBI Taxonomy" id="412755"/>
    <lineage>
        <taxon>unclassified sequences</taxon>
        <taxon>metagenomes</taxon>
        <taxon>ecological metagenomes</taxon>
    </lineage>
</organism>
<sequence length="276" mass="32127">MTKMRANLTSPKYTPEKLFWGRFMDEKICSKCGEKRLKSFFYGKAAECKKCWAERVRLYNERKPEILKKTKKKWNEKVHPKIECKICGTIFKRKSASSVCSLKCRILDGCKEEKNGCWIWQKCRGRQSYGKTGWFSKTVTAHRASYIAFKGEIPEGLQVCHKCDVRLCVNPDHLWLGTQKDNMEDAKTKGRLKGTPGIKWTDQQRENILKNRQPPNKKGEAHHLAKLNEKNVREIRNLLREGIKQSKIADKYGVCQSAVSHIKSGRLWPHILEEEK</sequence>
<evidence type="ECO:0000313" key="2">
    <source>
        <dbReference type="EMBL" id="KKN67870.1"/>
    </source>
</evidence>
<dbReference type="InterPro" id="IPR003615">
    <property type="entry name" value="HNH_nuc"/>
</dbReference>
<name>A0A0F9SG76_9ZZZZ</name>
<protein>
    <recommendedName>
        <fullName evidence="1">HNH nuclease domain-containing protein</fullName>
    </recommendedName>
</protein>
<dbReference type="AlphaFoldDB" id="A0A0F9SG76"/>
<dbReference type="InterPro" id="IPR001387">
    <property type="entry name" value="Cro/C1-type_HTH"/>
</dbReference>
<proteinExistence type="predicted"/>
<reference evidence="2" key="1">
    <citation type="journal article" date="2015" name="Nature">
        <title>Complex archaea that bridge the gap between prokaryotes and eukaryotes.</title>
        <authorList>
            <person name="Spang A."/>
            <person name="Saw J.H."/>
            <person name="Jorgensen S.L."/>
            <person name="Zaremba-Niedzwiedzka K."/>
            <person name="Martijn J."/>
            <person name="Lind A.E."/>
            <person name="van Eijk R."/>
            <person name="Schleper C."/>
            <person name="Guy L."/>
            <person name="Ettema T.J."/>
        </authorList>
    </citation>
    <scope>NUCLEOTIDE SEQUENCE</scope>
</reference>
<dbReference type="EMBL" id="LAZR01000463">
    <property type="protein sequence ID" value="KKN67870.1"/>
    <property type="molecule type" value="Genomic_DNA"/>
</dbReference>
<dbReference type="InterPro" id="IPR044930">
    <property type="entry name" value="Homing_endonuclease_His-Me"/>
</dbReference>
<dbReference type="InterPro" id="IPR044925">
    <property type="entry name" value="His-Me_finger_sf"/>
</dbReference>